<keyword evidence="3 6" id="KW-0732">Signal</keyword>
<keyword evidence="8" id="KW-1185">Reference proteome</keyword>
<keyword evidence="2 7" id="KW-0645">Protease</keyword>
<dbReference type="Proteomes" id="UP001369086">
    <property type="component" value="Unassembled WGS sequence"/>
</dbReference>
<reference evidence="7 8" key="1">
    <citation type="submission" date="2021-05" db="EMBL/GenBank/DDBJ databases">
        <authorList>
            <person name="Zahm M."/>
            <person name="Klopp C."/>
            <person name="Cabau C."/>
            <person name="Kuhl H."/>
            <person name="Suciu R."/>
            <person name="Ciorpac M."/>
            <person name="Holostenco D."/>
            <person name="Gessner J."/>
            <person name="Wuertz S."/>
            <person name="Hohne C."/>
            <person name="Stock M."/>
            <person name="Gislard M."/>
            <person name="Lluch J."/>
            <person name="Milhes M."/>
            <person name="Lampietro C."/>
            <person name="Lopez Roques C."/>
            <person name="Donnadieu C."/>
            <person name="Du K."/>
            <person name="Schartl M."/>
            <person name="Guiguen Y."/>
        </authorList>
    </citation>
    <scope>NUCLEOTIDE SEQUENCE [LARGE SCALE GENOMIC DNA]</scope>
    <source>
        <strain evidence="7">Hh-F2</strain>
        <tissue evidence="7">Blood</tissue>
    </source>
</reference>
<dbReference type="Gene3D" id="1.20.120.980">
    <property type="entry name" value="Serine carboxypeptidase S28, SKS domain"/>
    <property type="match status" value="1"/>
</dbReference>
<feature type="signal peptide" evidence="6">
    <location>
        <begin position="1"/>
        <end position="24"/>
    </location>
</feature>
<gene>
    <name evidence="7" type="ORF">HHUSO_G30992</name>
</gene>
<name>A0ABR0YDX2_HUSHU</name>
<dbReference type="GO" id="GO:0008233">
    <property type="term" value="F:peptidase activity"/>
    <property type="evidence" value="ECO:0007669"/>
    <property type="project" value="UniProtKB-KW"/>
</dbReference>
<organism evidence="7 8">
    <name type="scientific">Huso huso</name>
    <name type="common">Beluga</name>
    <name type="synonym">Acipenser huso</name>
    <dbReference type="NCBI Taxonomy" id="61971"/>
    <lineage>
        <taxon>Eukaryota</taxon>
        <taxon>Metazoa</taxon>
        <taxon>Chordata</taxon>
        <taxon>Craniata</taxon>
        <taxon>Vertebrata</taxon>
        <taxon>Euteleostomi</taxon>
        <taxon>Actinopterygii</taxon>
        <taxon>Chondrostei</taxon>
        <taxon>Acipenseriformes</taxon>
        <taxon>Acipenseridae</taxon>
        <taxon>Huso</taxon>
    </lineage>
</organism>
<dbReference type="PANTHER" id="PTHR11010">
    <property type="entry name" value="PROTEASE S28 PRO-X CARBOXYPEPTIDASE-RELATED"/>
    <property type="match status" value="1"/>
</dbReference>
<keyword evidence="5" id="KW-0325">Glycoprotein</keyword>
<proteinExistence type="inferred from homology"/>
<sequence>MKPALLRCCFALFALSGFLSLARSGKVFRQIKEHVRWSQELRAHKHLQLYGVGGGPWPKAETLRQPLDHFNRQNNATFPQRFFVNDGFWHPQGPVFLFIGGESSISEYSVLSGHHVDMAQRYSALVVALEHRYYGASINPDGLSLENIRFLSSQQALADLSSFHLYITRRFNLTRNNTWLCFGGSYPGSLSAWFRLKFPHLVFAAVASSAPVRAQLDFTGYNKVVAESLSNPVVGGSEKCRQAVSAGFRAVDAKLKAGNLSELQKDFLSCGSLVLPEDQSELVSNLADIFMGTVQYNHEGAGYDIAAVCDIMVGGGEGESSYTRLTHVLKDYLARMALSCLDCSFQKSLLELQSTRLDPVGVGERQWVYQTCTEFGYYQTCEDPLCPFSSLLSLSSQLQLCSQVFGISSASVGPAVTFTNEFYGADHPKSSRILFVNGDIDPWHALGVLKDRSHSERAILINGTAHCADMNPTQPQDPPPLTLARQQIDKQVGDWLEAARKEFS</sequence>
<evidence type="ECO:0000256" key="4">
    <source>
        <dbReference type="ARBA" id="ARBA00022801"/>
    </source>
</evidence>
<evidence type="ECO:0000256" key="3">
    <source>
        <dbReference type="ARBA" id="ARBA00022729"/>
    </source>
</evidence>
<accession>A0ABR0YDX2</accession>
<dbReference type="InterPro" id="IPR042269">
    <property type="entry name" value="Ser_carbopepase_S28_SKS"/>
</dbReference>
<evidence type="ECO:0000313" key="8">
    <source>
        <dbReference type="Proteomes" id="UP001369086"/>
    </source>
</evidence>
<feature type="chain" id="PRO_5047048491" evidence="6">
    <location>
        <begin position="25"/>
        <end position="504"/>
    </location>
</feature>
<dbReference type="EMBL" id="JAHFZB010000035">
    <property type="protein sequence ID" value="KAK6470690.1"/>
    <property type="molecule type" value="Genomic_DNA"/>
</dbReference>
<dbReference type="Pfam" id="PF05577">
    <property type="entry name" value="Peptidase_S28"/>
    <property type="match status" value="1"/>
</dbReference>
<evidence type="ECO:0000256" key="1">
    <source>
        <dbReference type="ARBA" id="ARBA00011079"/>
    </source>
</evidence>
<comment type="caution">
    <text evidence="7">The sequence shown here is derived from an EMBL/GenBank/DDBJ whole genome shotgun (WGS) entry which is preliminary data.</text>
</comment>
<dbReference type="InterPro" id="IPR029058">
    <property type="entry name" value="AB_hydrolase_fold"/>
</dbReference>
<comment type="similarity">
    <text evidence="1">Belongs to the peptidase S28 family.</text>
</comment>
<dbReference type="PANTHER" id="PTHR11010:SF11">
    <property type="entry name" value="THYMUS-SPECIFIC SERINE PROTEASE"/>
    <property type="match status" value="1"/>
</dbReference>
<keyword evidence="4" id="KW-0378">Hydrolase</keyword>
<dbReference type="SUPFAM" id="SSF53474">
    <property type="entry name" value="alpha/beta-Hydrolases"/>
    <property type="match status" value="1"/>
</dbReference>
<dbReference type="Gene3D" id="3.40.50.1820">
    <property type="entry name" value="alpha/beta hydrolase"/>
    <property type="match status" value="1"/>
</dbReference>
<protein>
    <submittedName>
        <fullName evidence="7">Thymus-specific serine protease</fullName>
    </submittedName>
</protein>
<dbReference type="InterPro" id="IPR008758">
    <property type="entry name" value="Peptidase_S28"/>
</dbReference>
<evidence type="ECO:0000256" key="5">
    <source>
        <dbReference type="ARBA" id="ARBA00023180"/>
    </source>
</evidence>
<evidence type="ECO:0000313" key="7">
    <source>
        <dbReference type="EMBL" id="KAK6470690.1"/>
    </source>
</evidence>
<evidence type="ECO:0000256" key="6">
    <source>
        <dbReference type="SAM" id="SignalP"/>
    </source>
</evidence>
<evidence type="ECO:0000256" key="2">
    <source>
        <dbReference type="ARBA" id="ARBA00022670"/>
    </source>
</evidence>
<dbReference type="GO" id="GO:0006508">
    <property type="term" value="P:proteolysis"/>
    <property type="evidence" value="ECO:0007669"/>
    <property type="project" value="UniProtKB-KW"/>
</dbReference>